<reference evidence="4" key="1">
    <citation type="submission" date="2018-06" db="EMBL/GenBank/DDBJ databases">
        <title>Complete genome of Pseudomonas insecticola strain QZS01.</title>
        <authorList>
            <person name="Wang J."/>
            <person name="Su Q."/>
        </authorList>
    </citation>
    <scope>NUCLEOTIDE SEQUENCE [LARGE SCALE GENOMIC DNA]</scope>
    <source>
        <strain evidence="4">QZS01</strain>
    </source>
</reference>
<keyword evidence="2" id="KW-0472">Membrane</keyword>
<dbReference type="PANTHER" id="PTHR33219:SF14">
    <property type="entry name" value="PROTEIN COFACTOR ASSEMBLY OF COMPLEX C SUBUNIT B CCB3, CHLOROPLASTIC-RELATED"/>
    <property type="match status" value="1"/>
</dbReference>
<feature type="transmembrane region" description="Helical" evidence="2">
    <location>
        <begin position="167"/>
        <end position="188"/>
    </location>
</feature>
<evidence type="ECO:0000313" key="3">
    <source>
        <dbReference type="EMBL" id="AZS50617.1"/>
    </source>
</evidence>
<name>A0A3Q9JIY0_9GAMM</name>
<organism evidence="3 4">
    <name type="scientific">Entomomonas moraniae</name>
    <dbReference type="NCBI Taxonomy" id="2213226"/>
    <lineage>
        <taxon>Bacteria</taxon>
        <taxon>Pseudomonadati</taxon>
        <taxon>Pseudomonadota</taxon>
        <taxon>Gammaproteobacteria</taxon>
        <taxon>Pseudomonadales</taxon>
        <taxon>Pseudomonadaceae</taxon>
        <taxon>Entomomonas</taxon>
    </lineage>
</organism>
<dbReference type="InterPro" id="IPR003425">
    <property type="entry name" value="CCB3/YggT"/>
</dbReference>
<protein>
    <submittedName>
        <fullName evidence="3">YggT family protein</fullName>
    </submittedName>
</protein>
<feature type="transmembrane region" description="Helical" evidence="2">
    <location>
        <begin position="71"/>
        <end position="95"/>
    </location>
</feature>
<keyword evidence="4" id="KW-1185">Reference proteome</keyword>
<feature type="transmembrane region" description="Helical" evidence="2">
    <location>
        <begin position="107"/>
        <end position="129"/>
    </location>
</feature>
<dbReference type="AlphaFoldDB" id="A0A3Q9JIY0"/>
<evidence type="ECO:0000313" key="4">
    <source>
        <dbReference type="Proteomes" id="UP000273143"/>
    </source>
</evidence>
<dbReference type="KEGG" id="emo:DM558_07415"/>
<dbReference type="GO" id="GO:0016020">
    <property type="term" value="C:membrane"/>
    <property type="evidence" value="ECO:0007669"/>
    <property type="project" value="InterPro"/>
</dbReference>
<dbReference type="EMBL" id="CP029822">
    <property type="protein sequence ID" value="AZS50617.1"/>
    <property type="molecule type" value="Genomic_DNA"/>
</dbReference>
<comment type="similarity">
    <text evidence="1">Belongs to the YggT family.</text>
</comment>
<proteinExistence type="inferred from homology"/>
<accession>A0A3Q9JIY0</accession>
<keyword evidence="2" id="KW-1133">Transmembrane helix</keyword>
<dbReference type="Pfam" id="PF02325">
    <property type="entry name" value="CCB3_YggT"/>
    <property type="match status" value="2"/>
</dbReference>
<evidence type="ECO:0000256" key="2">
    <source>
        <dbReference type="SAM" id="Phobius"/>
    </source>
</evidence>
<evidence type="ECO:0000256" key="1">
    <source>
        <dbReference type="ARBA" id="ARBA00010894"/>
    </source>
</evidence>
<dbReference type="Proteomes" id="UP000273143">
    <property type="component" value="Chromosome"/>
</dbReference>
<gene>
    <name evidence="3" type="ORF">DM558_07415</name>
</gene>
<dbReference type="PANTHER" id="PTHR33219">
    <property type="entry name" value="YLMG HOMOLOG PROTEIN 2, CHLOROPLASTIC"/>
    <property type="match status" value="1"/>
</dbReference>
<feature type="transmembrane region" description="Helical" evidence="2">
    <location>
        <begin position="7"/>
        <end position="29"/>
    </location>
</feature>
<dbReference type="RefSeq" id="WP_127163109.1">
    <property type="nucleotide sequence ID" value="NZ_CP029822.1"/>
</dbReference>
<sequence length="191" mass="21311">MTGFTSTLLYIIRLLGEIYISIILLRFLLQMVRADFYNPISQFIVNVTHPLLKPLRQIIPSIGRQDIASLVLAYLVQMVLTCILLLIIGIPFGAFIAKVPIIALINLLEAGFYLLFLLFIGNAILSWIAPDSRSPAAILIQQICYFILAPLRRIIPPIGIFDITPMIALLLLFFLNNFIIGALASYIVPGL</sequence>
<keyword evidence="2" id="KW-0812">Transmembrane</keyword>